<organism evidence="1 2">
    <name type="scientific">Hamadaea flava</name>
    <dbReference type="NCBI Taxonomy" id="1742688"/>
    <lineage>
        <taxon>Bacteria</taxon>
        <taxon>Bacillati</taxon>
        <taxon>Actinomycetota</taxon>
        <taxon>Actinomycetes</taxon>
        <taxon>Micromonosporales</taxon>
        <taxon>Micromonosporaceae</taxon>
        <taxon>Hamadaea</taxon>
    </lineage>
</organism>
<dbReference type="InterPro" id="IPR025850">
    <property type="entry name" value="SUKH-3"/>
</dbReference>
<reference evidence="2" key="1">
    <citation type="journal article" date="2019" name="Int. J. Syst. Evol. Microbiol.">
        <title>The Global Catalogue of Microorganisms (GCM) 10K type strain sequencing project: providing services to taxonomists for standard genome sequencing and annotation.</title>
        <authorList>
            <consortium name="The Broad Institute Genomics Platform"/>
            <consortium name="The Broad Institute Genome Sequencing Center for Infectious Disease"/>
            <person name="Wu L."/>
            <person name="Ma J."/>
        </authorList>
    </citation>
    <scope>NUCLEOTIDE SEQUENCE [LARGE SCALE GENOMIC DNA]</scope>
    <source>
        <strain evidence="2">CGMCC 4.7289</strain>
    </source>
</reference>
<sequence>MNVTEEQARDIAQNWARGYHPESQIWLHPFELGYVVGRDTPEYGPEDGIILDAHVRAIIDGDTGAVTVWSALPPEAVADAYRAVRRAADRFSPQTLALLRLAGWRPGRDAASAVDRWWSRCAPSGTPLPDPIRMVLREFAALRMTAIGLAFEPTSPSATEPVRLFEHDGRPALVVARMGKAELIVDAAGGVFRRDGDVVQPLGDDFDQALARVLGRTV</sequence>
<protein>
    <submittedName>
        <fullName evidence="1">SUKH-3 domain-containing protein</fullName>
    </submittedName>
</protein>
<gene>
    <name evidence="1" type="ORF">ACFOZ4_12605</name>
</gene>
<accession>A0ABV8LKF6</accession>
<keyword evidence="2" id="KW-1185">Reference proteome</keyword>
<dbReference type="Pfam" id="PF14433">
    <property type="entry name" value="SUKH-3"/>
    <property type="match status" value="1"/>
</dbReference>
<evidence type="ECO:0000313" key="1">
    <source>
        <dbReference type="EMBL" id="MFC4131446.1"/>
    </source>
</evidence>
<proteinExistence type="predicted"/>
<name>A0ABV8LKF6_9ACTN</name>
<evidence type="ECO:0000313" key="2">
    <source>
        <dbReference type="Proteomes" id="UP001595816"/>
    </source>
</evidence>
<dbReference type="EMBL" id="JBHSAY010000006">
    <property type="protein sequence ID" value="MFC4131446.1"/>
    <property type="molecule type" value="Genomic_DNA"/>
</dbReference>
<comment type="caution">
    <text evidence="1">The sequence shown here is derived from an EMBL/GenBank/DDBJ whole genome shotgun (WGS) entry which is preliminary data.</text>
</comment>
<dbReference type="Proteomes" id="UP001595816">
    <property type="component" value="Unassembled WGS sequence"/>
</dbReference>